<evidence type="ECO:0000256" key="5">
    <source>
        <dbReference type="ARBA" id="ARBA00022692"/>
    </source>
</evidence>
<dbReference type="OrthoDB" id="9775095at2"/>
<dbReference type="Gene3D" id="2.40.170.20">
    <property type="entry name" value="TonB-dependent receptor, beta-barrel domain"/>
    <property type="match status" value="1"/>
</dbReference>
<dbReference type="PANTHER" id="PTHR32552:SF68">
    <property type="entry name" value="FERRICHROME OUTER MEMBRANE TRANSPORTER_PHAGE RECEPTOR"/>
    <property type="match status" value="1"/>
</dbReference>
<dbReference type="PATRIC" id="fig|322095.3.peg.1531"/>
<evidence type="ECO:0000256" key="3">
    <source>
        <dbReference type="ARBA" id="ARBA00022452"/>
    </source>
</evidence>
<dbReference type="GO" id="GO:0015344">
    <property type="term" value="F:siderophore uptake transmembrane transporter activity"/>
    <property type="evidence" value="ECO:0007669"/>
    <property type="project" value="TreeGrafter"/>
</dbReference>
<sequence length="788" mass="88021">MKTLTVSLLSALCLAAPAWAGQGTPADSVRHLQGVEVTARLRQEQGINPLGVPAKKLPLTISSLADSTLSLRAITQVKDALRFVPAVQMKSSFGAFREISVRGFYNTVYMVDGVRDERSTLNSYPLGDLYNVDQIEVLKGPASVLYGYAATGGVVNVTRRVPTEKFILGAHVRGGSLGYFDLGANVGGKITDGLHFYAGGFLSGGKQWRSTNDKNRSLFASLSYTKGIHNLILRLEGRNDFYGTDAGLAPVMEDDMYRVSDDKLYLKKGELLPGLKREWRYNDASDFMYNRAYNGSLKYTLSLPSGWKLSDYVSYAYDDIDYFSTEELSYPTSSTAGAKYGYYTKDEDGNKTYYDLDHVRFTFPLRFEHIAKTLQNTLDLSGSFFLGSVKNNLRFAYSTTYLQRTTYTGYNGPDVQGGGRTFDSDGETLTFSENTTYNPSFNGHIKTTLSKALPQHTWVHGFALSNVFEFSEKIKAMAAIRYDHYSYRHTPGLAIKDGKHSYDDIARDKYDKSSDGAISYRLGLVYQPTEALSFYTSLGSFYIPDKTTTLDTNRQRFYDKDGKLITGRRGGAYFDPQSGYQFEVGTRYTLSDVLQLNLSAYHIRRNNELEYTVVTEQEGGKPKHYSIKAQVGATEGSGFETDLTYRPVAGLELVAGYSYTDIHVADAKETAVTKLLNLHNGTPMSWVPRKQFFTYGNYDFQRGTLRNLSLNYSLSYRDAMYYNVAQSLSFPAYTQLDLGASYRLPAGFGVAVQVHNVLNAKNYTSVLNGTQLFPNEPTNVLVTLSYRL</sequence>
<keyword evidence="6 14" id="KW-0732">Signal</keyword>
<evidence type="ECO:0000313" key="18">
    <source>
        <dbReference type="Proteomes" id="UP000070224"/>
    </source>
</evidence>
<dbReference type="GO" id="GO:0009279">
    <property type="term" value="C:cell outer membrane"/>
    <property type="evidence" value="ECO:0007669"/>
    <property type="project" value="UniProtKB-SubCell"/>
</dbReference>
<dbReference type="InterPro" id="IPR037066">
    <property type="entry name" value="Plug_dom_sf"/>
</dbReference>
<evidence type="ECO:0000256" key="9">
    <source>
        <dbReference type="ARBA" id="ARBA00023077"/>
    </source>
</evidence>
<keyword evidence="3 12" id="KW-1134">Transmembrane beta strand</keyword>
<dbReference type="AlphaFoldDB" id="A0A134B4T8"/>
<dbReference type="RefSeq" id="WP_060935717.1">
    <property type="nucleotide sequence ID" value="NZ_KQ960457.1"/>
</dbReference>
<evidence type="ECO:0000256" key="6">
    <source>
        <dbReference type="ARBA" id="ARBA00022729"/>
    </source>
</evidence>
<dbReference type="PANTHER" id="PTHR32552">
    <property type="entry name" value="FERRICHROME IRON RECEPTOR-RELATED"/>
    <property type="match status" value="1"/>
</dbReference>
<dbReference type="Pfam" id="PF07715">
    <property type="entry name" value="Plug"/>
    <property type="match status" value="1"/>
</dbReference>
<keyword evidence="11 12" id="KW-0998">Cell outer membrane</keyword>
<comment type="caution">
    <text evidence="17">The sequence shown here is derived from an EMBL/GenBank/DDBJ whole genome shotgun (WGS) entry which is preliminary data.</text>
</comment>
<feature type="signal peptide" evidence="14">
    <location>
        <begin position="1"/>
        <end position="20"/>
    </location>
</feature>
<evidence type="ECO:0000256" key="2">
    <source>
        <dbReference type="ARBA" id="ARBA00022448"/>
    </source>
</evidence>
<dbReference type="STRING" id="322095.HMPREF3185_01555"/>
<dbReference type="PROSITE" id="PS52016">
    <property type="entry name" value="TONB_DEPENDENT_REC_3"/>
    <property type="match status" value="1"/>
</dbReference>
<keyword evidence="2 12" id="KW-0813">Transport</keyword>
<feature type="chain" id="PRO_5007461962" evidence="14">
    <location>
        <begin position="21"/>
        <end position="788"/>
    </location>
</feature>
<protein>
    <submittedName>
        <fullName evidence="17">TonB-dependent receptor</fullName>
    </submittedName>
</protein>
<evidence type="ECO:0000256" key="7">
    <source>
        <dbReference type="ARBA" id="ARBA00023004"/>
    </source>
</evidence>
<keyword evidence="9 13" id="KW-0798">TonB box</keyword>
<comment type="subcellular location">
    <subcellularLocation>
        <location evidence="1 12">Cell outer membrane</location>
        <topology evidence="1 12">Multi-pass membrane protein</topology>
    </subcellularLocation>
</comment>
<keyword evidence="5 12" id="KW-0812">Transmembrane</keyword>
<dbReference type="SUPFAM" id="SSF56935">
    <property type="entry name" value="Porins"/>
    <property type="match status" value="1"/>
</dbReference>
<organism evidence="17 18">
    <name type="scientific">Porphyromonas somerae</name>
    <dbReference type="NCBI Taxonomy" id="322095"/>
    <lineage>
        <taxon>Bacteria</taxon>
        <taxon>Pseudomonadati</taxon>
        <taxon>Bacteroidota</taxon>
        <taxon>Bacteroidia</taxon>
        <taxon>Bacteroidales</taxon>
        <taxon>Porphyromonadaceae</taxon>
        <taxon>Porphyromonas</taxon>
    </lineage>
</organism>
<proteinExistence type="inferred from homology"/>
<keyword evidence="4" id="KW-0410">Iron transport</keyword>
<reference evidence="18" key="1">
    <citation type="submission" date="2016-01" db="EMBL/GenBank/DDBJ databases">
        <authorList>
            <person name="Mitreva M."/>
            <person name="Pepin K.H."/>
            <person name="Mihindukulasuriya K.A."/>
            <person name="Fulton R."/>
            <person name="Fronick C."/>
            <person name="O'Laughlin M."/>
            <person name="Miner T."/>
            <person name="Herter B."/>
            <person name="Rosa B.A."/>
            <person name="Cordes M."/>
            <person name="Tomlinson C."/>
            <person name="Wollam A."/>
            <person name="Palsikar V.B."/>
            <person name="Mardis E.R."/>
            <person name="Wilson R.K."/>
        </authorList>
    </citation>
    <scope>NUCLEOTIDE SEQUENCE [LARGE SCALE GENOMIC DNA]</scope>
    <source>
        <strain evidence="18">KA00683</strain>
    </source>
</reference>
<dbReference type="InterPro" id="IPR012910">
    <property type="entry name" value="Plug_dom"/>
</dbReference>
<keyword evidence="10 12" id="KW-0472">Membrane</keyword>
<keyword evidence="8" id="KW-0406">Ion transport</keyword>
<evidence type="ECO:0000256" key="12">
    <source>
        <dbReference type="PROSITE-ProRule" id="PRU01360"/>
    </source>
</evidence>
<evidence type="ECO:0000313" key="17">
    <source>
        <dbReference type="EMBL" id="KXB74950.1"/>
    </source>
</evidence>
<evidence type="ECO:0000256" key="4">
    <source>
        <dbReference type="ARBA" id="ARBA00022496"/>
    </source>
</evidence>
<dbReference type="InterPro" id="IPR039426">
    <property type="entry name" value="TonB-dep_rcpt-like"/>
</dbReference>
<dbReference type="Gene3D" id="2.170.130.10">
    <property type="entry name" value="TonB-dependent receptor, plug domain"/>
    <property type="match status" value="1"/>
</dbReference>
<evidence type="ECO:0000256" key="14">
    <source>
        <dbReference type="SAM" id="SignalP"/>
    </source>
</evidence>
<keyword evidence="7" id="KW-0408">Iron</keyword>
<feature type="domain" description="TonB-dependent receptor plug" evidence="16">
    <location>
        <begin position="54"/>
        <end position="154"/>
    </location>
</feature>
<dbReference type="Pfam" id="PF00593">
    <property type="entry name" value="TonB_dep_Rec_b-barrel"/>
    <property type="match status" value="1"/>
</dbReference>
<keyword evidence="18" id="KW-1185">Reference proteome</keyword>
<dbReference type="EMBL" id="LSDK01000106">
    <property type="protein sequence ID" value="KXB74950.1"/>
    <property type="molecule type" value="Genomic_DNA"/>
</dbReference>
<dbReference type="InterPro" id="IPR036942">
    <property type="entry name" value="Beta-barrel_TonB_sf"/>
</dbReference>
<evidence type="ECO:0000256" key="8">
    <source>
        <dbReference type="ARBA" id="ARBA00023065"/>
    </source>
</evidence>
<accession>A0A134B4T8</accession>
<name>A0A134B4T8_9PORP</name>
<evidence type="ECO:0000256" key="10">
    <source>
        <dbReference type="ARBA" id="ARBA00023136"/>
    </source>
</evidence>
<evidence type="ECO:0000259" key="16">
    <source>
        <dbReference type="Pfam" id="PF07715"/>
    </source>
</evidence>
<evidence type="ECO:0000256" key="11">
    <source>
        <dbReference type="ARBA" id="ARBA00023237"/>
    </source>
</evidence>
<evidence type="ECO:0000256" key="1">
    <source>
        <dbReference type="ARBA" id="ARBA00004571"/>
    </source>
</evidence>
<evidence type="ECO:0000259" key="15">
    <source>
        <dbReference type="Pfam" id="PF00593"/>
    </source>
</evidence>
<comment type="similarity">
    <text evidence="12 13">Belongs to the TonB-dependent receptor family.</text>
</comment>
<gene>
    <name evidence="17" type="ORF">HMPREF3185_01555</name>
</gene>
<dbReference type="Proteomes" id="UP000070224">
    <property type="component" value="Unassembled WGS sequence"/>
</dbReference>
<evidence type="ECO:0000256" key="13">
    <source>
        <dbReference type="RuleBase" id="RU003357"/>
    </source>
</evidence>
<keyword evidence="17" id="KW-0675">Receptor</keyword>
<feature type="domain" description="TonB-dependent receptor-like beta-barrel" evidence="15">
    <location>
        <begin position="279"/>
        <end position="757"/>
    </location>
</feature>
<dbReference type="InterPro" id="IPR000531">
    <property type="entry name" value="Beta-barrel_TonB"/>
</dbReference>